<dbReference type="RefSeq" id="WP_183979157.1">
    <property type="nucleotide sequence ID" value="NZ_JACIBY010000017.1"/>
</dbReference>
<dbReference type="EMBL" id="JACIBY010000017">
    <property type="protein sequence ID" value="MBB3841468.1"/>
    <property type="molecule type" value="Genomic_DNA"/>
</dbReference>
<sequence>MYQDATISEINEAMQRAYAAFLEYRHKSGKEKATFIRAVADEIEALGEAVIEVAMRETHLPSVRLTGERGRTCNQLRNIADVVAEGSWVDATIDTAIPDRQPLPKPDIRNMLVPIGPVVVFGASNFPFAYSTAGVDPAAAWGAGCPVVLKAHPAHPETSEMVAGAVRKAIEKTGMPQGLFEHLQGAGFEVGKALVLHPKTAAVGFTGSYVGGKALFDLANQRPVPIPVFAEMGSTNPVFLLPDALEKEATKYAKMYAGSITGGMGQFCTKPGLIIGVEGEGLDTFSKTLANEIRQIAPVPMLHAGIAKAFRTKRSEVIGHEAVTIDAETEGTYQDLDGIPSVASVNGDDFLQNTTLHQEVFGPFSLIIKCKDTAEMNDIIEHLEGQLTCTVIGTDADLANAADLIAAVSLLCGRVLLNGVPTGVEVCAAMQHGGPFPASTDGRFGSVGAHAIKRFVRPLAYQNFPQHLLPDELKDGNPLGIWRMVNANWEK</sequence>
<dbReference type="Gene3D" id="3.40.309.10">
    <property type="entry name" value="Aldehyde Dehydrogenase, Chain A, domain 2"/>
    <property type="match status" value="1"/>
</dbReference>
<dbReference type="InterPro" id="IPR015590">
    <property type="entry name" value="Aldehyde_DH_dom"/>
</dbReference>
<evidence type="ECO:0000313" key="4">
    <source>
        <dbReference type="Proteomes" id="UP000541352"/>
    </source>
</evidence>
<feature type="domain" description="Aldehyde dehydrogenase" evidence="2">
    <location>
        <begin position="3"/>
        <end position="446"/>
    </location>
</feature>
<dbReference type="SUPFAM" id="SSF53720">
    <property type="entry name" value="ALDH-like"/>
    <property type="match status" value="1"/>
</dbReference>
<dbReference type="Proteomes" id="UP000541352">
    <property type="component" value="Unassembled WGS sequence"/>
</dbReference>
<dbReference type="Gene3D" id="3.40.605.10">
    <property type="entry name" value="Aldehyde Dehydrogenase, Chain A, domain 1"/>
    <property type="match status" value="1"/>
</dbReference>
<dbReference type="InterPro" id="IPR044151">
    <property type="entry name" value="ALDH_KGSADH"/>
</dbReference>
<evidence type="ECO:0000256" key="1">
    <source>
        <dbReference type="ARBA" id="ARBA00023002"/>
    </source>
</evidence>
<organism evidence="3 4">
    <name type="scientific">Runella defluvii</name>
    <dbReference type="NCBI Taxonomy" id="370973"/>
    <lineage>
        <taxon>Bacteria</taxon>
        <taxon>Pseudomonadati</taxon>
        <taxon>Bacteroidota</taxon>
        <taxon>Cytophagia</taxon>
        <taxon>Cytophagales</taxon>
        <taxon>Spirosomataceae</taxon>
        <taxon>Runella</taxon>
    </lineage>
</organism>
<dbReference type="PANTHER" id="PTHR43353:SF3">
    <property type="entry name" value="ALDEHYDE DEHYDROGENASE-RELATED"/>
    <property type="match status" value="1"/>
</dbReference>
<protein>
    <submittedName>
        <fullName evidence="3">NADP-dependent aldehyde dehydrogenase</fullName>
        <ecNumber evidence="3">1.2.1.4</ecNumber>
    </submittedName>
</protein>
<keyword evidence="4" id="KW-1185">Reference proteome</keyword>
<comment type="caution">
    <text evidence="3">The sequence shown here is derived from an EMBL/GenBank/DDBJ whole genome shotgun (WGS) entry which is preliminary data.</text>
</comment>
<dbReference type="InterPro" id="IPR016161">
    <property type="entry name" value="Ald_DH/histidinol_DH"/>
</dbReference>
<dbReference type="AlphaFoldDB" id="A0A7W6ET88"/>
<dbReference type="EC" id="1.2.1.4" evidence="3"/>
<dbReference type="Pfam" id="PF00171">
    <property type="entry name" value="Aldedh"/>
    <property type="match status" value="1"/>
</dbReference>
<dbReference type="GO" id="GO:0033721">
    <property type="term" value="F:aldehyde dehydrogenase (NADP+) activity"/>
    <property type="evidence" value="ECO:0007669"/>
    <property type="project" value="UniProtKB-EC"/>
</dbReference>
<dbReference type="InterPro" id="IPR050740">
    <property type="entry name" value="Aldehyde_DH_Superfamily"/>
</dbReference>
<reference evidence="3 4" key="1">
    <citation type="submission" date="2020-08" db="EMBL/GenBank/DDBJ databases">
        <title>Genomic Encyclopedia of Type Strains, Phase IV (KMG-IV): sequencing the most valuable type-strain genomes for metagenomic binning, comparative biology and taxonomic classification.</title>
        <authorList>
            <person name="Goeker M."/>
        </authorList>
    </citation>
    <scope>NUCLEOTIDE SEQUENCE [LARGE SCALE GENOMIC DNA]</scope>
    <source>
        <strain evidence="3 4">DSM 17976</strain>
    </source>
</reference>
<gene>
    <name evidence="3" type="ORF">FHS57_005496</name>
</gene>
<dbReference type="CDD" id="cd07129">
    <property type="entry name" value="ALDH_KGSADH"/>
    <property type="match status" value="1"/>
</dbReference>
<dbReference type="InterPro" id="IPR016162">
    <property type="entry name" value="Ald_DH_N"/>
</dbReference>
<evidence type="ECO:0000313" key="3">
    <source>
        <dbReference type="EMBL" id="MBB3841468.1"/>
    </source>
</evidence>
<proteinExistence type="predicted"/>
<dbReference type="InterPro" id="IPR016163">
    <property type="entry name" value="Ald_DH_C"/>
</dbReference>
<dbReference type="PANTHER" id="PTHR43353">
    <property type="entry name" value="SUCCINATE-SEMIALDEHYDE DEHYDROGENASE, MITOCHONDRIAL"/>
    <property type="match status" value="1"/>
</dbReference>
<evidence type="ECO:0000259" key="2">
    <source>
        <dbReference type="Pfam" id="PF00171"/>
    </source>
</evidence>
<name>A0A7W6ET88_9BACT</name>
<keyword evidence="1 3" id="KW-0560">Oxidoreductase</keyword>
<accession>A0A7W6ET88</accession>